<protein>
    <recommendedName>
        <fullName evidence="2">VWFA domain-containing protein</fullName>
    </recommendedName>
</protein>
<dbReference type="AlphaFoldDB" id="A0A518CHU3"/>
<feature type="domain" description="VWFA" evidence="2">
    <location>
        <begin position="90"/>
        <end position="260"/>
    </location>
</feature>
<feature type="transmembrane region" description="Helical" evidence="1">
    <location>
        <begin position="6"/>
        <end position="27"/>
    </location>
</feature>
<dbReference type="InterPro" id="IPR024163">
    <property type="entry name" value="Aerotolerance_reg_N"/>
</dbReference>
<feature type="transmembrane region" description="Helical" evidence="1">
    <location>
        <begin position="599"/>
        <end position="618"/>
    </location>
</feature>
<keyword evidence="4" id="KW-1185">Reference proteome</keyword>
<dbReference type="PANTHER" id="PTHR37464:SF1">
    <property type="entry name" value="BLL2463 PROTEIN"/>
    <property type="match status" value="1"/>
</dbReference>
<evidence type="ECO:0000313" key="4">
    <source>
        <dbReference type="Proteomes" id="UP000317178"/>
    </source>
</evidence>
<dbReference type="EMBL" id="CP036281">
    <property type="protein sequence ID" value="QDU78787.1"/>
    <property type="molecule type" value="Genomic_DNA"/>
</dbReference>
<dbReference type="Proteomes" id="UP000317178">
    <property type="component" value="Chromosome"/>
</dbReference>
<keyword evidence="1" id="KW-1133">Transmembrane helix</keyword>
<proteinExistence type="predicted"/>
<evidence type="ECO:0000313" key="3">
    <source>
        <dbReference type="EMBL" id="QDU78787.1"/>
    </source>
</evidence>
<dbReference type="SUPFAM" id="SSF53300">
    <property type="entry name" value="vWA-like"/>
    <property type="match status" value="1"/>
</dbReference>
<dbReference type="InterPro" id="IPR036465">
    <property type="entry name" value="vWFA_dom_sf"/>
</dbReference>
<dbReference type="SMART" id="SM00327">
    <property type="entry name" value="VWA"/>
    <property type="match status" value="1"/>
</dbReference>
<dbReference type="Pfam" id="PF07584">
    <property type="entry name" value="BatA"/>
    <property type="match status" value="1"/>
</dbReference>
<name>A0A518CHU3_9PLAN</name>
<dbReference type="RefSeq" id="WP_197440451.1">
    <property type="nucleotide sequence ID" value="NZ_CP036281.1"/>
</dbReference>
<evidence type="ECO:0000259" key="2">
    <source>
        <dbReference type="SMART" id="SM00327"/>
    </source>
</evidence>
<feature type="transmembrane region" description="Helical" evidence="1">
    <location>
        <begin position="62"/>
        <end position="83"/>
    </location>
</feature>
<gene>
    <name evidence="3" type="ORF">Pla110_04910</name>
</gene>
<dbReference type="KEGG" id="plon:Pla110_04910"/>
<organism evidence="3 4">
    <name type="scientific">Polystyrenella longa</name>
    <dbReference type="NCBI Taxonomy" id="2528007"/>
    <lineage>
        <taxon>Bacteria</taxon>
        <taxon>Pseudomonadati</taxon>
        <taxon>Planctomycetota</taxon>
        <taxon>Planctomycetia</taxon>
        <taxon>Planctomycetales</taxon>
        <taxon>Planctomycetaceae</taxon>
        <taxon>Polystyrenella</taxon>
    </lineage>
</organism>
<dbReference type="Pfam" id="PF13519">
    <property type="entry name" value="VWA_2"/>
    <property type="match status" value="1"/>
</dbReference>
<reference evidence="3 4" key="1">
    <citation type="submission" date="2019-02" db="EMBL/GenBank/DDBJ databases">
        <title>Deep-cultivation of Planctomycetes and their phenomic and genomic characterization uncovers novel biology.</title>
        <authorList>
            <person name="Wiegand S."/>
            <person name="Jogler M."/>
            <person name="Boedeker C."/>
            <person name="Pinto D."/>
            <person name="Vollmers J."/>
            <person name="Rivas-Marin E."/>
            <person name="Kohn T."/>
            <person name="Peeters S.H."/>
            <person name="Heuer A."/>
            <person name="Rast P."/>
            <person name="Oberbeckmann S."/>
            <person name="Bunk B."/>
            <person name="Jeske O."/>
            <person name="Meyerdierks A."/>
            <person name="Storesund J.E."/>
            <person name="Kallscheuer N."/>
            <person name="Luecker S."/>
            <person name="Lage O.M."/>
            <person name="Pohl T."/>
            <person name="Merkel B.J."/>
            <person name="Hornburger P."/>
            <person name="Mueller R.-W."/>
            <person name="Bruemmer F."/>
            <person name="Labrenz M."/>
            <person name="Spormann A.M."/>
            <person name="Op den Camp H."/>
            <person name="Overmann J."/>
            <person name="Amann R."/>
            <person name="Jetten M.S.M."/>
            <person name="Mascher T."/>
            <person name="Medema M.H."/>
            <person name="Devos D.P."/>
            <person name="Kaster A.-K."/>
            <person name="Ovreas L."/>
            <person name="Rohde M."/>
            <person name="Galperin M.Y."/>
            <person name="Jogler C."/>
        </authorList>
    </citation>
    <scope>NUCLEOTIDE SEQUENCE [LARGE SCALE GENOMIC DNA]</scope>
    <source>
        <strain evidence="3 4">Pla110</strain>
    </source>
</reference>
<accession>A0A518CHU3</accession>
<dbReference type="Gene3D" id="3.40.50.410">
    <property type="entry name" value="von Willebrand factor, type A domain"/>
    <property type="match status" value="1"/>
</dbReference>
<keyword evidence="1" id="KW-0812">Transmembrane</keyword>
<evidence type="ECO:0000256" key="1">
    <source>
        <dbReference type="SAM" id="Phobius"/>
    </source>
</evidence>
<dbReference type="InterPro" id="IPR002035">
    <property type="entry name" value="VWF_A"/>
</dbReference>
<keyword evidence="1" id="KW-0472">Membrane</keyword>
<dbReference type="PANTHER" id="PTHR37464">
    <property type="entry name" value="BLL2463 PROTEIN"/>
    <property type="match status" value="1"/>
</dbReference>
<sequence length="628" mass="70422" precursor="true">MSWIGFQALHFGWLFLLLIPLVLFYFLKLKRPQQRVSSLVLWQQVLDDQRVNSPFQRFKRNILLLLQLLLLTLLILAAIQPFLTGDAERARYIPIVVDTSASMGAVDAETGESRLDVARKRIGEMIDSLTSDQKMSLVSVDASARRLTEFTDDKRMLRKALENLEAVDLPSEIEDGLRMVQAMSRTVPVEEVILFSDGNFPEQINFELPFSINYQQIPTVTANLGITSFNAQRTDDNSWDVFAVIEAAQETIGAELKLLKNGEVIDQSTILVGQETPHRFGVRIEVNDAAQFELQLIPKQHDSLAADNRAFLTIPRTRALRVFVDPEMLAFRHVLSSLERIEVYPAPGTDPETAAGDFDLILSQEPPTSIRSAPLEFYEGYTPTDLETLVSVNEDQAMVVDWFRTSPLLQHVQLQNLIINEEPAYSEGAGGKQLQDLGYEILVHGQQGPLLLQQKQIERTRYFMLFRAGLSTLPYRIGFPVLVTNLVQQAMEVAGLSNASAAKTGVLPGELVSRETDYNITGPHDLSRKLSSDNHGILAGISAPYVGEYEIREGGDLIARRGASLVNPHESSLVSNNKIQFDELPVSAAAQRVDTDKPLWRYLAFGAFGFLILEWWFFQRRPLGANKI</sequence>